<dbReference type="Proteomes" id="UP000095283">
    <property type="component" value="Unplaced"/>
</dbReference>
<dbReference type="AlphaFoldDB" id="A0A1I7WET4"/>
<sequence length="56" mass="6637">MCVLIHPMICRRNMAKTVSIHNQLRIWKFIRQHKTMSEESRSGLTICKIYSSGHQH</sequence>
<organism evidence="1 2">
    <name type="scientific">Heterorhabditis bacteriophora</name>
    <name type="common">Entomopathogenic nematode worm</name>
    <dbReference type="NCBI Taxonomy" id="37862"/>
    <lineage>
        <taxon>Eukaryota</taxon>
        <taxon>Metazoa</taxon>
        <taxon>Ecdysozoa</taxon>
        <taxon>Nematoda</taxon>
        <taxon>Chromadorea</taxon>
        <taxon>Rhabditida</taxon>
        <taxon>Rhabditina</taxon>
        <taxon>Rhabditomorpha</taxon>
        <taxon>Strongyloidea</taxon>
        <taxon>Heterorhabditidae</taxon>
        <taxon>Heterorhabditis</taxon>
    </lineage>
</organism>
<accession>A0A1I7WET4</accession>
<dbReference type="WBParaSite" id="Hba_03462">
    <property type="protein sequence ID" value="Hba_03462"/>
    <property type="gene ID" value="Hba_03462"/>
</dbReference>
<evidence type="ECO:0000313" key="2">
    <source>
        <dbReference type="WBParaSite" id="Hba_03462"/>
    </source>
</evidence>
<keyword evidence="1" id="KW-1185">Reference proteome</keyword>
<evidence type="ECO:0000313" key="1">
    <source>
        <dbReference type="Proteomes" id="UP000095283"/>
    </source>
</evidence>
<protein>
    <submittedName>
        <fullName evidence="2">Ovule protein</fullName>
    </submittedName>
</protein>
<proteinExistence type="predicted"/>
<reference evidence="2" key="1">
    <citation type="submission" date="2016-11" db="UniProtKB">
        <authorList>
            <consortium name="WormBaseParasite"/>
        </authorList>
    </citation>
    <scope>IDENTIFICATION</scope>
</reference>
<name>A0A1I7WET4_HETBA</name>